<dbReference type="InterPro" id="IPR013762">
    <property type="entry name" value="Integrase-like_cat_sf"/>
</dbReference>
<name>A0A0F9G8B0_9ZZZZ</name>
<dbReference type="InterPro" id="IPR050090">
    <property type="entry name" value="Tyrosine_recombinase_XerCD"/>
</dbReference>
<proteinExistence type="predicted"/>
<comment type="caution">
    <text evidence="4">The sequence shown here is derived from an EMBL/GenBank/DDBJ whole genome shotgun (WGS) entry which is preliminary data.</text>
</comment>
<evidence type="ECO:0000256" key="2">
    <source>
        <dbReference type="ARBA" id="ARBA00023172"/>
    </source>
</evidence>
<evidence type="ECO:0000313" key="4">
    <source>
        <dbReference type="EMBL" id="KKL94988.1"/>
    </source>
</evidence>
<dbReference type="Gene3D" id="1.10.150.130">
    <property type="match status" value="1"/>
</dbReference>
<dbReference type="Pfam" id="PF00589">
    <property type="entry name" value="Phage_integrase"/>
    <property type="match status" value="1"/>
</dbReference>
<dbReference type="InterPro" id="IPR002104">
    <property type="entry name" value="Integrase_catalytic"/>
</dbReference>
<protein>
    <recommendedName>
        <fullName evidence="3">Tyr recombinase domain-containing protein</fullName>
    </recommendedName>
</protein>
<sequence length="302" mass="36002">MKIPIDLFENYLKNKGLKERTIENYIYYFNKFIHNRFNQESISKFLASPSNRNSIGRSFLVNLKKFLTMNRIELKIDQDYYNEIVEVELPSLTGRVKQTLVKPIPHGRIPLLEEALETEKLKLQLLITYYGALRLGEMLKIRILSFDWDEWKKDTSKWGECRVFGKGDKEGIALIPPDLMKRIARYIRSHDFLEVHGYLFIKESEKQDIKNRARIWQKNLRNAGIKSGITKLDNKREPVQGTRVYPHRLRHSYAFHLLKDKKIDIRYIQEVLRHTSIRSTQIYTLITKEELKRKMEEIDKES</sequence>
<organism evidence="4">
    <name type="scientific">marine sediment metagenome</name>
    <dbReference type="NCBI Taxonomy" id="412755"/>
    <lineage>
        <taxon>unclassified sequences</taxon>
        <taxon>metagenomes</taxon>
        <taxon>ecological metagenomes</taxon>
    </lineage>
</organism>
<dbReference type="PANTHER" id="PTHR30349">
    <property type="entry name" value="PHAGE INTEGRASE-RELATED"/>
    <property type="match status" value="1"/>
</dbReference>
<dbReference type="PANTHER" id="PTHR30349:SF41">
    <property type="entry name" value="INTEGRASE_RECOMBINASE PROTEIN MJ0367-RELATED"/>
    <property type="match status" value="1"/>
</dbReference>
<evidence type="ECO:0000259" key="3">
    <source>
        <dbReference type="PROSITE" id="PS51898"/>
    </source>
</evidence>
<dbReference type="SUPFAM" id="SSF56349">
    <property type="entry name" value="DNA breaking-rejoining enzymes"/>
    <property type="match status" value="1"/>
</dbReference>
<dbReference type="Gene3D" id="1.10.443.10">
    <property type="entry name" value="Intergrase catalytic core"/>
    <property type="match status" value="1"/>
</dbReference>
<feature type="domain" description="Tyr recombinase" evidence="3">
    <location>
        <begin position="99"/>
        <end position="296"/>
    </location>
</feature>
<keyword evidence="2" id="KW-0233">DNA recombination</keyword>
<gene>
    <name evidence="4" type="ORF">LCGC14_1859130</name>
</gene>
<accession>A0A0F9G8B0</accession>
<evidence type="ECO:0000256" key="1">
    <source>
        <dbReference type="ARBA" id="ARBA00023125"/>
    </source>
</evidence>
<dbReference type="PROSITE" id="PS51898">
    <property type="entry name" value="TYR_RECOMBINASE"/>
    <property type="match status" value="1"/>
</dbReference>
<dbReference type="InterPro" id="IPR011010">
    <property type="entry name" value="DNA_brk_join_enz"/>
</dbReference>
<keyword evidence="1" id="KW-0238">DNA-binding</keyword>
<dbReference type="GO" id="GO:0006310">
    <property type="term" value="P:DNA recombination"/>
    <property type="evidence" value="ECO:0007669"/>
    <property type="project" value="UniProtKB-KW"/>
</dbReference>
<dbReference type="GO" id="GO:0015074">
    <property type="term" value="P:DNA integration"/>
    <property type="evidence" value="ECO:0007669"/>
    <property type="project" value="InterPro"/>
</dbReference>
<reference evidence="4" key="1">
    <citation type="journal article" date="2015" name="Nature">
        <title>Complex archaea that bridge the gap between prokaryotes and eukaryotes.</title>
        <authorList>
            <person name="Spang A."/>
            <person name="Saw J.H."/>
            <person name="Jorgensen S.L."/>
            <person name="Zaremba-Niedzwiedzka K."/>
            <person name="Martijn J."/>
            <person name="Lind A.E."/>
            <person name="van Eijk R."/>
            <person name="Schleper C."/>
            <person name="Guy L."/>
            <person name="Ettema T.J."/>
        </authorList>
    </citation>
    <scope>NUCLEOTIDE SEQUENCE</scope>
</reference>
<dbReference type="InterPro" id="IPR010998">
    <property type="entry name" value="Integrase_recombinase_N"/>
</dbReference>
<dbReference type="GO" id="GO:0003677">
    <property type="term" value="F:DNA binding"/>
    <property type="evidence" value="ECO:0007669"/>
    <property type="project" value="UniProtKB-KW"/>
</dbReference>
<dbReference type="AlphaFoldDB" id="A0A0F9G8B0"/>
<dbReference type="EMBL" id="LAZR01018790">
    <property type="protein sequence ID" value="KKL94988.1"/>
    <property type="molecule type" value="Genomic_DNA"/>
</dbReference>